<name>A0A420H7R5_9PEZI</name>
<dbReference type="AlphaFoldDB" id="A0A420H7R5"/>
<evidence type="ECO:0000256" key="1">
    <source>
        <dbReference type="SAM" id="Coils"/>
    </source>
</evidence>
<evidence type="ECO:0000313" key="2">
    <source>
        <dbReference type="EMBL" id="RKF53458.1"/>
    </source>
</evidence>
<gene>
    <name evidence="2" type="ORF">OnM2_105002</name>
</gene>
<dbReference type="Proteomes" id="UP000286134">
    <property type="component" value="Unassembled WGS sequence"/>
</dbReference>
<keyword evidence="1" id="KW-0175">Coiled coil</keyword>
<proteinExistence type="predicted"/>
<accession>A0A420H7R5</accession>
<sequence length="122" mass="14140">MCGDLEDKYQSEVNKFRDKRDHYRNEVVSSQKEIDQLRQENITLQRRIDELSIKSFAEDKINPDPDSDEEFFRELTPKRVHFFKYSTANIKSPTPASICGIKGSNSCPSKIDTFNGTPGKYE</sequence>
<dbReference type="EMBL" id="MCFK01010523">
    <property type="protein sequence ID" value="RKF53458.1"/>
    <property type="molecule type" value="Genomic_DNA"/>
</dbReference>
<evidence type="ECO:0000313" key="3">
    <source>
        <dbReference type="Proteomes" id="UP000286134"/>
    </source>
</evidence>
<keyword evidence="3" id="KW-1185">Reference proteome</keyword>
<feature type="coiled-coil region" evidence="1">
    <location>
        <begin position="6"/>
        <end position="54"/>
    </location>
</feature>
<reference evidence="2 3" key="1">
    <citation type="journal article" date="2018" name="BMC Genomics">
        <title>Comparative genome analyses reveal sequence features reflecting distinct modes of host-adaptation between dicot and monocot powdery mildew.</title>
        <authorList>
            <person name="Wu Y."/>
            <person name="Ma X."/>
            <person name="Pan Z."/>
            <person name="Kale S.D."/>
            <person name="Song Y."/>
            <person name="King H."/>
            <person name="Zhang Q."/>
            <person name="Presley C."/>
            <person name="Deng X."/>
            <person name="Wei C.I."/>
            <person name="Xiao S."/>
        </authorList>
    </citation>
    <scope>NUCLEOTIDE SEQUENCE [LARGE SCALE GENOMIC DNA]</scope>
    <source>
        <strain evidence="2">UMSG2</strain>
    </source>
</reference>
<comment type="caution">
    <text evidence="2">The sequence shown here is derived from an EMBL/GenBank/DDBJ whole genome shotgun (WGS) entry which is preliminary data.</text>
</comment>
<organism evidence="2 3">
    <name type="scientific">Erysiphe neolycopersici</name>
    <dbReference type="NCBI Taxonomy" id="212602"/>
    <lineage>
        <taxon>Eukaryota</taxon>
        <taxon>Fungi</taxon>
        <taxon>Dikarya</taxon>
        <taxon>Ascomycota</taxon>
        <taxon>Pezizomycotina</taxon>
        <taxon>Leotiomycetes</taxon>
        <taxon>Erysiphales</taxon>
        <taxon>Erysiphaceae</taxon>
        <taxon>Erysiphe</taxon>
    </lineage>
</organism>
<protein>
    <submittedName>
        <fullName evidence="2">Uncharacterized protein</fullName>
    </submittedName>
</protein>